<dbReference type="EMBL" id="LUXM01000033">
    <property type="protein sequence ID" value="KZU94602.1"/>
    <property type="molecule type" value="Genomic_DNA"/>
</dbReference>
<evidence type="ECO:0000313" key="1">
    <source>
        <dbReference type="EMBL" id="KZU94602.1"/>
    </source>
</evidence>
<comment type="caution">
    <text evidence="1">The sequence shown here is derived from an EMBL/GenBank/DDBJ whole genome shotgun (WGS) entry which is preliminary data.</text>
</comment>
<organism evidence="1 2">
    <name type="scientific">Lactiplantibacillus plantarum</name>
    <name type="common">Lactobacillus plantarum</name>
    <dbReference type="NCBI Taxonomy" id="1590"/>
    <lineage>
        <taxon>Bacteria</taxon>
        <taxon>Bacillati</taxon>
        <taxon>Bacillota</taxon>
        <taxon>Bacilli</taxon>
        <taxon>Lactobacillales</taxon>
        <taxon>Lactobacillaceae</taxon>
        <taxon>Lactiplantibacillus</taxon>
    </lineage>
</organism>
<dbReference type="RefSeq" id="WP_003642791.1">
    <property type="nucleotide sequence ID" value="NZ_CAADEV010000004.1"/>
</dbReference>
<proteinExistence type="predicted"/>
<evidence type="ECO:0000313" key="2">
    <source>
        <dbReference type="Proteomes" id="UP000076882"/>
    </source>
</evidence>
<sequence length="98" mass="11122">MEVTQEQLHEMVQSEVNAAIAAKSLAPVKARNTAWMELKNDISKFVNEKYGKNPKAYSLSDAVKTIIRFHLGVSNVYQINESNIDEARRIFELLKANI</sequence>
<protein>
    <submittedName>
        <fullName evidence="1">Uncharacterized protein</fullName>
    </submittedName>
</protein>
<dbReference type="AlphaFoldDB" id="A0A165RLE6"/>
<dbReference type="PATRIC" id="fig|1590.155.peg.2204"/>
<reference evidence="1 2" key="1">
    <citation type="submission" date="2016-03" db="EMBL/GenBank/DDBJ databases">
        <title>Comparative genomics of 54 Lactobacillus plantarum strains reveals genomic uncoupling from niche constraints.</title>
        <authorList>
            <person name="Martino M.E."/>
        </authorList>
    </citation>
    <scope>NUCLEOTIDE SEQUENCE [LARGE SCALE GENOMIC DNA]</scope>
    <source>
        <strain evidence="1 2">19.1</strain>
    </source>
</reference>
<name>A0A165RLE6_LACPN</name>
<gene>
    <name evidence="1" type="ORF">Lp19_2576</name>
</gene>
<dbReference type="Proteomes" id="UP000076882">
    <property type="component" value="Unassembled WGS sequence"/>
</dbReference>
<accession>A0A165RLE6</accession>